<keyword evidence="1" id="KW-0472">Membrane</keyword>
<evidence type="ECO:0000313" key="2">
    <source>
        <dbReference type="EMBL" id="CAF1475810.1"/>
    </source>
</evidence>
<dbReference type="AlphaFoldDB" id="A0A815RJ91"/>
<organism evidence="2 3">
    <name type="scientific">Adineta ricciae</name>
    <name type="common">Rotifer</name>
    <dbReference type="NCBI Taxonomy" id="249248"/>
    <lineage>
        <taxon>Eukaryota</taxon>
        <taxon>Metazoa</taxon>
        <taxon>Spiralia</taxon>
        <taxon>Gnathifera</taxon>
        <taxon>Rotifera</taxon>
        <taxon>Eurotatoria</taxon>
        <taxon>Bdelloidea</taxon>
        <taxon>Adinetida</taxon>
        <taxon>Adinetidae</taxon>
        <taxon>Adineta</taxon>
    </lineage>
</organism>
<evidence type="ECO:0008006" key="4">
    <source>
        <dbReference type="Google" id="ProtNLM"/>
    </source>
</evidence>
<keyword evidence="1" id="KW-0812">Transmembrane</keyword>
<protein>
    <recommendedName>
        <fullName evidence="4">G protein-coupled receptor</fullName>
    </recommendedName>
</protein>
<keyword evidence="1" id="KW-1133">Transmembrane helix</keyword>
<proteinExistence type="predicted"/>
<evidence type="ECO:0000313" key="3">
    <source>
        <dbReference type="Proteomes" id="UP000663852"/>
    </source>
</evidence>
<feature type="transmembrane region" description="Helical" evidence="1">
    <location>
        <begin position="243"/>
        <end position="265"/>
    </location>
</feature>
<feature type="transmembrane region" description="Helical" evidence="1">
    <location>
        <begin position="58"/>
        <end position="80"/>
    </location>
</feature>
<evidence type="ECO:0000256" key="1">
    <source>
        <dbReference type="SAM" id="Phobius"/>
    </source>
</evidence>
<accession>A0A815RJ91</accession>
<reference evidence="2" key="1">
    <citation type="submission" date="2021-02" db="EMBL/GenBank/DDBJ databases">
        <authorList>
            <person name="Nowell W R."/>
        </authorList>
    </citation>
    <scope>NUCLEOTIDE SEQUENCE</scope>
</reference>
<gene>
    <name evidence="2" type="ORF">EDS130_LOCUS41105</name>
</gene>
<dbReference type="Proteomes" id="UP000663852">
    <property type="component" value="Unassembled WGS sequence"/>
</dbReference>
<name>A0A815RJ91_ADIRI</name>
<dbReference type="Gene3D" id="1.20.1070.10">
    <property type="entry name" value="Rhodopsin 7-helix transmembrane proteins"/>
    <property type="match status" value="1"/>
</dbReference>
<feature type="transmembrane region" description="Helical" evidence="1">
    <location>
        <begin position="151"/>
        <end position="169"/>
    </location>
</feature>
<dbReference type="SUPFAM" id="SSF81321">
    <property type="entry name" value="Family A G protein-coupled receptor-like"/>
    <property type="match status" value="1"/>
</dbReference>
<comment type="caution">
    <text evidence="2">The sequence shown here is derived from an EMBL/GenBank/DDBJ whole genome shotgun (WGS) entry which is preliminary data.</text>
</comment>
<feature type="transmembrane region" description="Helical" evidence="1">
    <location>
        <begin position="25"/>
        <end position="46"/>
    </location>
</feature>
<feature type="transmembrane region" description="Helical" evidence="1">
    <location>
        <begin position="203"/>
        <end position="223"/>
    </location>
</feature>
<sequence>MSTTNSSAPVYVNPILLQVPPLLNIYLGTFILITGTVSSIGNFLVFSSRTFRARACSNYLIAEAVAAFFHFDYVCLTRVIQNGFQIPVFSRYSVVCKTRQWVSEFTHETAFSLFVLATIDRCLSTHRSAMVELAVPWGGTYEKFDAYAETLTSGVLPNIFVIVLGTILLRNVRSISRRRVVPTGGPQPINEKLSLIQQIDAQISTMILLQAFFALPSFLPYGAQNLYSSITLHWEKTPLYLAYENIFVNLIRLLSYLFYGTSFYISCLSSRGFRRQVLCILRIRKLGNNVNTQTKSTH</sequence>
<dbReference type="OrthoDB" id="10049646at2759"/>
<dbReference type="EMBL" id="CAJNOJ010000524">
    <property type="protein sequence ID" value="CAF1475810.1"/>
    <property type="molecule type" value="Genomic_DNA"/>
</dbReference>